<evidence type="ECO:0000259" key="1">
    <source>
        <dbReference type="PROSITE" id="PS50943"/>
    </source>
</evidence>
<dbReference type="InterPro" id="IPR039554">
    <property type="entry name" value="HigA2-like_HTH"/>
</dbReference>
<dbReference type="GO" id="GO:0003677">
    <property type="term" value="F:DNA binding"/>
    <property type="evidence" value="ECO:0007669"/>
    <property type="project" value="InterPro"/>
</dbReference>
<evidence type="ECO:0000313" key="2">
    <source>
        <dbReference type="EMBL" id="CAD85286.1"/>
    </source>
</evidence>
<dbReference type="HOGENOM" id="CLU_163934_2_0_4"/>
<dbReference type="InterPro" id="IPR001387">
    <property type="entry name" value="Cro/C1-type_HTH"/>
</dbReference>
<dbReference type="InterPro" id="IPR010982">
    <property type="entry name" value="Lambda_DNA-bd_dom_sf"/>
</dbReference>
<sequence>MLRDRISRELVSIETKKQGFIAFTPTYQADLGFNPEQSAIYTLRAELMSNLRKTIRERKWTQEEAAKVLNIGQSRVSDLMRGKWEKFSLDMLITLAIRVGKRIGITVV</sequence>
<dbReference type="OrthoDB" id="129377at2"/>
<dbReference type="EMBL" id="AL954747">
    <property type="protein sequence ID" value="CAD85286.1"/>
    <property type="molecule type" value="Genomic_DNA"/>
</dbReference>
<evidence type="ECO:0000313" key="3">
    <source>
        <dbReference type="Proteomes" id="UP000001416"/>
    </source>
</evidence>
<reference evidence="2 3" key="1">
    <citation type="journal article" date="2003" name="J. Bacteriol.">
        <title>Complete genome sequence of the ammonia-oxidizing bacterium and obligate chemolithoautotroph Nitrosomonas europaea.</title>
        <authorList>
            <person name="Chain P."/>
            <person name="Lamerdin J."/>
            <person name="Larimer F."/>
            <person name="Regala W."/>
            <person name="Land M."/>
            <person name="Hauser L."/>
            <person name="Hooper A."/>
            <person name="Klotz M."/>
            <person name="Norton J."/>
            <person name="Sayavedra-Soto L."/>
            <person name="Arciero D."/>
            <person name="Hommes N."/>
            <person name="Whittaker M."/>
            <person name="Arp D."/>
        </authorList>
    </citation>
    <scope>NUCLEOTIDE SEQUENCE [LARGE SCALE GENOMIC DNA]</scope>
    <source>
        <strain evidence="3">ATCC 19718 / CIP 103999 / KCTC 2705 / NBRC 14298</strain>
    </source>
</reference>
<dbReference type="Pfam" id="PF13744">
    <property type="entry name" value="HTH_37"/>
    <property type="match status" value="1"/>
</dbReference>
<organism evidence="2 3">
    <name type="scientific">Nitrosomonas europaea (strain ATCC 19718 / CIP 103999 / KCTC 2705 / NBRC 14298)</name>
    <dbReference type="NCBI Taxonomy" id="228410"/>
    <lineage>
        <taxon>Bacteria</taxon>
        <taxon>Pseudomonadati</taxon>
        <taxon>Pseudomonadota</taxon>
        <taxon>Betaproteobacteria</taxon>
        <taxon>Nitrosomonadales</taxon>
        <taxon>Nitrosomonadaceae</taxon>
        <taxon>Nitrosomonas</taxon>
    </lineage>
</organism>
<dbReference type="SUPFAM" id="SSF47413">
    <property type="entry name" value="lambda repressor-like DNA-binding domains"/>
    <property type="match status" value="1"/>
</dbReference>
<name>Q82UU7_NITEU</name>
<dbReference type="CDD" id="cd00093">
    <property type="entry name" value="HTH_XRE"/>
    <property type="match status" value="1"/>
</dbReference>
<keyword evidence="3" id="KW-1185">Reference proteome</keyword>
<dbReference type="STRING" id="228410.NE1375"/>
<dbReference type="eggNOG" id="COG5606">
    <property type="taxonomic scope" value="Bacteria"/>
</dbReference>
<proteinExistence type="predicted"/>
<dbReference type="PhylomeDB" id="Q82UU7"/>
<protein>
    <submittedName>
        <fullName evidence="2">Helix-turn-helix motif</fullName>
    </submittedName>
</protein>
<dbReference type="Gene3D" id="1.10.260.40">
    <property type="entry name" value="lambda repressor-like DNA-binding domains"/>
    <property type="match status" value="1"/>
</dbReference>
<gene>
    <name evidence="2" type="ordered locus">NE1375</name>
</gene>
<dbReference type="KEGG" id="neu:NE1375"/>
<dbReference type="AlphaFoldDB" id="Q82UU7"/>
<dbReference type="SMART" id="SM00530">
    <property type="entry name" value="HTH_XRE"/>
    <property type="match status" value="1"/>
</dbReference>
<dbReference type="Proteomes" id="UP000001416">
    <property type="component" value="Chromosome"/>
</dbReference>
<feature type="domain" description="HTH cro/C1-type" evidence="1">
    <location>
        <begin position="51"/>
        <end position="96"/>
    </location>
</feature>
<accession>Q82UU7</accession>
<dbReference type="PROSITE" id="PS50943">
    <property type="entry name" value="HTH_CROC1"/>
    <property type="match status" value="1"/>
</dbReference>